<feature type="domain" description="Barstar (barnase inhibitor)" evidence="2">
    <location>
        <begin position="3"/>
        <end position="73"/>
    </location>
</feature>
<protein>
    <submittedName>
        <fullName evidence="3">Barstar (Barnase inhibitor)</fullName>
    </submittedName>
</protein>
<dbReference type="InterPro" id="IPR000468">
    <property type="entry name" value="Barstar"/>
</dbReference>
<dbReference type="InterPro" id="IPR035905">
    <property type="entry name" value="Barstar-like_sf"/>
</dbReference>
<proteinExistence type="inferred from homology"/>
<dbReference type="AlphaFoldDB" id="A0A286GU64"/>
<reference evidence="4" key="1">
    <citation type="submission" date="2017-09" db="EMBL/GenBank/DDBJ databases">
        <authorList>
            <person name="Varghese N."/>
            <person name="Submissions S."/>
        </authorList>
    </citation>
    <scope>NUCLEOTIDE SEQUENCE [LARGE SCALE GENOMIC DNA]</scope>
    <source>
        <strain evidence="4">DSM 29961</strain>
    </source>
</reference>
<dbReference type="Pfam" id="PF01337">
    <property type="entry name" value="Barstar"/>
    <property type="match status" value="1"/>
</dbReference>
<evidence type="ECO:0000259" key="2">
    <source>
        <dbReference type="Pfam" id="PF01337"/>
    </source>
</evidence>
<evidence type="ECO:0000313" key="4">
    <source>
        <dbReference type="Proteomes" id="UP000219452"/>
    </source>
</evidence>
<dbReference type="Gene3D" id="3.30.370.10">
    <property type="entry name" value="Barstar-like"/>
    <property type="match status" value="1"/>
</dbReference>
<sequence length="130" mass="14851">MVKQIEIEGNTINDITSFYKEINRVFMEGESWLIGQSLDAFNDLLFGGYGALQGAESAKLVWHHMDHSRKALGYQTTRDYYLDKLKPGSPYNKKVFQEKLVALESGSGETYFDNIMSIIAEHPRIKVINE</sequence>
<evidence type="ECO:0000256" key="1">
    <source>
        <dbReference type="ARBA" id="ARBA00006845"/>
    </source>
</evidence>
<dbReference type="SUPFAM" id="SSF52038">
    <property type="entry name" value="Barstar-related"/>
    <property type="match status" value="1"/>
</dbReference>
<accession>A0A286GU64</accession>
<keyword evidence="4" id="KW-1185">Reference proteome</keyword>
<organism evidence="3 4">
    <name type="scientific">Spirosoma fluviale</name>
    <dbReference type="NCBI Taxonomy" id="1597977"/>
    <lineage>
        <taxon>Bacteria</taxon>
        <taxon>Pseudomonadati</taxon>
        <taxon>Bacteroidota</taxon>
        <taxon>Cytophagia</taxon>
        <taxon>Cytophagales</taxon>
        <taxon>Cytophagaceae</taxon>
        <taxon>Spirosoma</taxon>
    </lineage>
</organism>
<gene>
    <name evidence="3" type="ORF">SAMN06269250_6131</name>
</gene>
<comment type="similarity">
    <text evidence="1">Belongs to the barstar family.</text>
</comment>
<evidence type="ECO:0000313" key="3">
    <source>
        <dbReference type="EMBL" id="SOD98524.1"/>
    </source>
</evidence>
<dbReference type="EMBL" id="OCNH01000008">
    <property type="protein sequence ID" value="SOD98524.1"/>
    <property type="molecule type" value="Genomic_DNA"/>
</dbReference>
<dbReference type="RefSeq" id="WP_097131354.1">
    <property type="nucleotide sequence ID" value="NZ_OCNH01000008.1"/>
</dbReference>
<dbReference type="Proteomes" id="UP000219452">
    <property type="component" value="Unassembled WGS sequence"/>
</dbReference>
<name>A0A286GU64_9BACT</name>
<dbReference type="OrthoDB" id="4793808at2"/>